<feature type="chain" id="PRO_5044867797" description="Proteasome endopeptidase complex" evidence="3">
    <location>
        <begin position="25"/>
        <end position="332"/>
    </location>
</feature>
<feature type="signal peptide" evidence="3">
    <location>
        <begin position="1"/>
        <end position="24"/>
    </location>
</feature>
<accession>A0ABD3NYH1</accession>
<organism evidence="4 5">
    <name type="scientific">Cyclotella cryptica</name>
    <dbReference type="NCBI Taxonomy" id="29204"/>
    <lineage>
        <taxon>Eukaryota</taxon>
        <taxon>Sar</taxon>
        <taxon>Stramenopiles</taxon>
        <taxon>Ochrophyta</taxon>
        <taxon>Bacillariophyta</taxon>
        <taxon>Coscinodiscophyceae</taxon>
        <taxon>Thalassiosirophycidae</taxon>
        <taxon>Stephanodiscales</taxon>
        <taxon>Stephanodiscaceae</taxon>
        <taxon>Cyclotella</taxon>
    </lineage>
</organism>
<dbReference type="InterPro" id="IPR001353">
    <property type="entry name" value="Proteasome_sua/b"/>
</dbReference>
<evidence type="ECO:0000256" key="3">
    <source>
        <dbReference type="SAM" id="SignalP"/>
    </source>
</evidence>
<reference evidence="4 5" key="1">
    <citation type="journal article" date="2020" name="G3 (Bethesda)">
        <title>Improved Reference Genome for Cyclotella cryptica CCMP332, a Model for Cell Wall Morphogenesis, Salinity Adaptation, and Lipid Production in Diatoms (Bacillariophyta).</title>
        <authorList>
            <person name="Roberts W.R."/>
            <person name="Downey K.M."/>
            <person name="Ruck E.C."/>
            <person name="Traller J.C."/>
            <person name="Alverson A.J."/>
        </authorList>
    </citation>
    <scope>NUCLEOTIDE SEQUENCE [LARGE SCALE GENOMIC DNA]</scope>
    <source>
        <strain evidence="4 5">CCMP332</strain>
    </source>
</reference>
<protein>
    <recommendedName>
        <fullName evidence="6">Proteasome endopeptidase complex</fullName>
    </recommendedName>
</protein>
<dbReference type="SUPFAM" id="SSF56235">
    <property type="entry name" value="N-terminal nucleophile aminohydrolases (Ntn hydrolases)"/>
    <property type="match status" value="1"/>
</dbReference>
<dbReference type="InterPro" id="IPR029055">
    <property type="entry name" value="Ntn_hydrolases_N"/>
</dbReference>
<proteinExistence type="predicted"/>
<keyword evidence="3" id="KW-0732">Signal</keyword>
<dbReference type="Gene3D" id="3.60.20.10">
    <property type="entry name" value="Glutamine Phosphoribosylpyrophosphate, subunit 1, domain 1"/>
    <property type="match status" value="1"/>
</dbReference>
<dbReference type="Pfam" id="PF00227">
    <property type="entry name" value="Proteasome"/>
    <property type="match status" value="1"/>
</dbReference>
<dbReference type="InterPro" id="IPR050115">
    <property type="entry name" value="Proteasome_alpha"/>
</dbReference>
<name>A0ABD3NYH1_9STRA</name>
<evidence type="ECO:0008006" key="6">
    <source>
        <dbReference type="Google" id="ProtNLM"/>
    </source>
</evidence>
<gene>
    <name evidence="4" type="ORF">HJC23_003519</name>
</gene>
<comment type="caution">
    <text evidence="4">The sequence shown here is derived from an EMBL/GenBank/DDBJ whole genome shotgun (WGS) entry which is preliminary data.</text>
</comment>
<dbReference type="AlphaFoldDB" id="A0ABD3NYH1"/>
<evidence type="ECO:0000256" key="2">
    <source>
        <dbReference type="SAM" id="MobiDB-lite"/>
    </source>
</evidence>
<evidence type="ECO:0000256" key="1">
    <source>
        <dbReference type="ARBA" id="ARBA00022942"/>
    </source>
</evidence>
<sequence>MNFSFIQRFIQCFILIVQSTIIHANSAGSYGGRHSYSLTTFDPSGNLDQVVRAIRASTLGVPIVALALSGQTPEGEFTPSASSSSQLTTGSRKRNAFPSNGGIYISVPMRFLSTSPFLIDDGTPRIVPLTSSLCLVHTGVGADGRALSDIAVKLVMDFKYLYGEDMELHELLAGLSTKMQEMTMKAGSRPYGCALLVCCLGEGGMNAMYRVDPSGAVVLTSSVHCKMSLDSTVESGDEKNINMSSIRSRRAVTLMGNWGAQAQNKDTIRQELEKQAFENEEQIQNLLVNVARQTFSDESGDFCETKPNDKRVPVLFAAFTRERGLEIKRITT</sequence>
<evidence type="ECO:0000313" key="5">
    <source>
        <dbReference type="Proteomes" id="UP001516023"/>
    </source>
</evidence>
<dbReference type="EMBL" id="JABMIG020000340">
    <property type="protein sequence ID" value="KAL3780694.1"/>
    <property type="molecule type" value="Genomic_DNA"/>
</dbReference>
<evidence type="ECO:0000313" key="4">
    <source>
        <dbReference type="EMBL" id="KAL3780694.1"/>
    </source>
</evidence>
<dbReference type="GO" id="GO:0000502">
    <property type="term" value="C:proteasome complex"/>
    <property type="evidence" value="ECO:0007669"/>
    <property type="project" value="UniProtKB-KW"/>
</dbReference>
<keyword evidence="1" id="KW-0647">Proteasome</keyword>
<dbReference type="Proteomes" id="UP001516023">
    <property type="component" value="Unassembled WGS sequence"/>
</dbReference>
<feature type="region of interest" description="Disordered" evidence="2">
    <location>
        <begin position="72"/>
        <end position="94"/>
    </location>
</feature>
<keyword evidence="5" id="KW-1185">Reference proteome</keyword>
<dbReference type="PANTHER" id="PTHR11599">
    <property type="entry name" value="PROTEASOME SUBUNIT ALPHA/BETA"/>
    <property type="match status" value="1"/>
</dbReference>